<dbReference type="AntiFam" id="ANF00062">
    <property type="entry name" value="Shadow ORF (opposite ABC transporter protein)"/>
</dbReference>
<comment type="caution">
    <text evidence="1">The sequence shown here is derived from an EMBL/GenBank/DDBJ whole genome shotgun (WGS) entry which is preliminary data.</text>
</comment>
<protein>
    <submittedName>
        <fullName evidence="1">Uncharacterized protein</fullName>
    </submittedName>
</protein>
<dbReference type="AlphaFoldDB" id="A0A9J5YWR8"/>
<gene>
    <name evidence="1" type="ORF">H5410_026334</name>
</gene>
<name>A0A9J5YWR8_SOLCO</name>
<accession>A0A9J5YWR8</accession>
<dbReference type="EMBL" id="JACXVP010000005">
    <property type="protein sequence ID" value="KAG5604842.1"/>
    <property type="molecule type" value="Genomic_DNA"/>
</dbReference>
<proteinExistence type="predicted"/>
<dbReference type="Proteomes" id="UP000824120">
    <property type="component" value="Chromosome 5"/>
</dbReference>
<keyword evidence="2" id="KW-1185">Reference proteome</keyword>
<organism evidence="1 2">
    <name type="scientific">Solanum commersonii</name>
    <name type="common">Commerson's wild potato</name>
    <name type="synonym">Commerson's nightshade</name>
    <dbReference type="NCBI Taxonomy" id="4109"/>
    <lineage>
        <taxon>Eukaryota</taxon>
        <taxon>Viridiplantae</taxon>
        <taxon>Streptophyta</taxon>
        <taxon>Embryophyta</taxon>
        <taxon>Tracheophyta</taxon>
        <taxon>Spermatophyta</taxon>
        <taxon>Magnoliopsida</taxon>
        <taxon>eudicotyledons</taxon>
        <taxon>Gunneridae</taxon>
        <taxon>Pentapetalae</taxon>
        <taxon>asterids</taxon>
        <taxon>lamiids</taxon>
        <taxon>Solanales</taxon>
        <taxon>Solanaceae</taxon>
        <taxon>Solanoideae</taxon>
        <taxon>Solaneae</taxon>
        <taxon>Solanum</taxon>
    </lineage>
</organism>
<evidence type="ECO:0000313" key="1">
    <source>
        <dbReference type="EMBL" id="KAG5604842.1"/>
    </source>
</evidence>
<evidence type="ECO:0000313" key="2">
    <source>
        <dbReference type="Proteomes" id="UP000824120"/>
    </source>
</evidence>
<sequence length="223" mass="24401">MGVSTNGSFLDFTLCSLFFPINDIFAYGSCKKDSFLGRLLDQASTDKFSGSISVFRSKIANTDATALLPLAKSEVILPVSAIFFPLWLETESKTSQHQKAMTVEYFLFLVLSEFQKRGPTFDLEKRRRTIATLHATINASTKAVEALTETCSSNDIRSPTRDLTIRASVESLAQTAALVFSSRSYQPTSNVRSALVASSSKRIFGSLINALAIAILCFCPPDN</sequence>
<reference evidence="1 2" key="1">
    <citation type="submission" date="2020-09" db="EMBL/GenBank/DDBJ databases">
        <title>De no assembly of potato wild relative species, Solanum commersonii.</title>
        <authorList>
            <person name="Cho K."/>
        </authorList>
    </citation>
    <scope>NUCLEOTIDE SEQUENCE [LARGE SCALE GENOMIC DNA]</scope>
    <source>
        <strain evidence="1">LZ3.2</strain>
        <tissue evidence="1">Leaf</tissue>
    </source>
</reference>